<name>A0A368L098_9BURK</name>
<dbReference type="NCBIfam" id="TIGR02532">
    <property type="entry name" value="IV_pilin_GFxxxE"/>
    <property type="match status" value="1"/>
</dbReference>
<dbReference type="SUPFAM" id="SSF54523">
    <property type="entry name" value="Pili subunits"/>
    <property type="match status" value="1"/>
</dbReference>
<comment type="caution">
    <text evidence="8">The sequence shown here is derived from an EMBL/GenBank/DDBJ whole genome shotgun (WGS) entry which is preliminary data.</text>
</comment>
<comment type="subcellular location">
    <subcellularLocation>
        <location evidence="1">Cell inner membrane</location>
        <topology evidence="1">Single-pass membrane protein</topology>
    </subcellularLocation>
</comment>
<dbReference type="RefSeq" id="WP_114403415.1">
    <property type="nucleotide sequence ID" value="NZ_QPGB01000005.1"/>
</dbReference>
<keyword evidence="5" id="KW-0812">Transmembrane</keyword>
<evidence type="ECO:0000256" key="7">
    <source>
        <dbReference type="ARBA" id="ARBA00023136"/>
    </source>
</evidence>
<keyword evidence="6" id="KW-1133">Transmembrane helix</keyword>
<dbReference type="Proteomes" id="UP000252357">
    <property type="component" value="Unassembled WGS sequence"/>
</dbReference>
<evidence type="ECO:0000256" key="6">
    <source>
        <dbReference type="ARBA" id="ARBA00022989"/>
    </source>
</evidence>
<dbReference type="PANTHER" id="PTHR39583:SF2">
    <property type="entry name" value="TYPE II SECRETION SYSTEM PROTEIN J"/>
    <property type="match status" value="1"/>
</dbReference>
<evidence type="ECO:0000256" key="3">
    <source>
        <dbReference type="ARBA" id="ARBA00022481"/>
    </source>
</evidence>
<evidence type="ECO:0000256" key="2">
    <source>
        <dbReference type="ARBA" id="ARBA00022475"/>
    </source>
</evidence>
<keyword evidence="4" id="KW-0997">Cell inner membrane</keyword>
<dbReference type="Pfam" id="PF07963">
    <property type="entry name" value="N_methyl"/>
    <property type="match status" value="1"/>
</dbReference>
<evidence type="ECO:0000256" key="4">
    <source>
        <dbReference type="ARBA" id="ARBA00022519"/>
    </source>
</evidence>
<dbReference type="InterPro" id="IPR051621">
    <property type="entry name" value="T2SS_protein_J"/>
</dbReference>
<dbReference type="InterPro" id="IPR012902">
    <property type="entry name" value="N_methyl_site"/>
</dbReference>
<keyword evidence="7" id="KW-0472">Membrane</keyword>
<keyword evidence="3" id="KW-0488">Methylation</keyword>
<dbReference type="PANTHER" id="PTHR39583">
    <property type="entry name" value="TYPE II SECRETION SYSTEM PROTEIN J-RELATED"/>
    <property type="match status" value="1"/>
</dbReference>
<dbReference type="GO" id="GO:0015628">
    <property type="term" value="P:protein secretion by the type II secretion system"/>
    <property type="evidence" value="ECO:0007669"/>
    <property type="project" value="TreeGrafter"/>
</dbReference>
<sequence length="264" mass="29080">MRRQTGFTLLELLVALAILAILAVLSFRGLSSVLQARDALQRQQSQLREQTRFMQILQQDLENLVTPDKHGLAFTPLWIDRLNQQGRLILLREVSRPEEGLRLERVEYYWQQQQVIRYRLPWSFSQLGRILDAATPTQTAPPETLAQARSVLLNDIQKFEFGLFMANTGWIEAYQGDASEVLRQQQAALTAGAGTRAGITGNAAGLAGGALAQNLANPSPLYAIAVRFWPSTNNSPIAAGAPLGQPATLPATAPVQRLFSLGRP</sequence>
<keyword evidence="2" id="KW-1003">Cell membrane</keyword>
<keyword evidence="9" id="KW-1185">Reference proteome</keyword>
<dbReference type="AlphaFoldDB" id="A0A368L098"/>
<organism evidence="8 9">
    <name type="scientific">Parvibium lacunae</name>
    <dbReference type="NCBI Taxonomy" id="1888893"/>
    <lineage>
        <taxon>Bacteria</taxon>
        <taxon>Pseudomonadati</taxon>
        <taxon>Pseudomonadota</taxon>
        <taxon>Betaproteobacteria</taxon>
        <taxon>Burkholderiales</taxon>
        <taxon>Alcaligenaceae</taxon>
        <taxon>Parvibium</taxon>
    </lineage>
</organism>
<accession>A0A368L098</accession>
<dbReference type="GO" id="GO:0005886">
    <property type="term" value="C:plasma membrane"/>
    <property type="evidence" value="ECO:0007669"/>
    <property type="project" value="UniProtKB-SubCell"/>
</dbReference>
<evidence type="ECO:0000256" key="1">
    <source>
        <dbReference type="ARBA" id="ARBA00004377"/>
    </source>
</evidence>
<protein>
    <submittedName>
        <fullName evidence="8">Prepilin-type N-terminal cleavage/methylation domain-containing protein</fullName>
    </submittedName>
</protein>
<proteinExistence type="predicted"/>
<dbReference type="InterPro" id="IPR045584">
    <property type="entry name" value="Pilin-like"/>
</dbReference>
<dbReference type="PROSITE" id="PS00409">
    <property type="entry name" value="PROKAR_NTER_METHYL"/>
    <property type="match status" value="1"/>
</dbReference>
<evidence type="ECO:0000313" key="9">
    <source>
        <dbReference type="Proteomes" id="UP000252357"/>
    </source>
</evidence>
<evidence type="ECO:0000256" key="5">
    <source>
        <dbReference type="ARBA" id="ARBA00022692"/>
    </source>
</evidence>
<dbReference type="EMBL" id="QPGB01000005">
    <property type="protein sequence ID" value="RCS56814.1"/>
    <property type="molecule type" value="Genomic_DNA"/>
</dbReference>
<evidence type="ECO:0000313" key="8">
    <source>
        <dbReference type="EMBL" id="RCS56814.1"/>
    </source>
</evidence>
<reference evidence="8 9" key="1">
    <citation type="journal article" date="2018" name="Int. J. Syst. Evol. Microbiol.">
        <title>Parvibium lacunae gen. nov., sp. nov., a new member of the family Alcaligenaceae isolated from a freshwater pond.</title>
        <authorList>
            <person name="Chen W.M."/>
            <person name="Xie P.B."/>
            <person name="Hsu M.Y."/>
            <person name="Sheu S.Y."/>
        </authorList>
    </citation>
    <scope>NUCLEOTIDE SEQUENCE [LARGE SCALE GENOMIC DNA]</scope>
    <source>
        <strain evidence="8 9">KMB9</strain>
    </source>
</reference>
<gene>
    <name evidence="8" type="ORF">DU000_10765</name>
</gene>